<dbReference type="InterPro" id="IPR013103">
    <property type="entry name" value="RVT_2"/>
</dbReference>
<dbReference type="PROSITE" id="PS50994">
    <property type="entry name" value="INTEGRASE"/>
    <property type="match status" value="1"/>
</dbReference>
<evidence type="ECO:0000259" key="7">
    <source>
        <dbReference type="PROSITE" id="PS50994"/>
    </source>
</evidence>
<dbReference type="Gene3D" id="3.30.420.10">
    <property type="entry name" value="Ribonuclease H-like superfamily/Ribonuclease H"/>
    <property type="match status" value="1"/>
</dbReference>
<dbReference type="GO" id="GO:0006508">
    <property type="term" value="P:proteolysis"/>
    <property type="evidence" value="ECO:0007669"/>
    <property type="project" value="UniProtKB-KW"/>
</dbReference>
<dbReference type="EMBL" id="OIVN01006400">
    <property type="protein sequence ID" value="SPD32352.1"/>
    <property type="molecule type" value="Genomic_DNA"/>
</dbReference>
<dbReference type="InterPro" id="IPR054722">
    <property type="entry name" value="PolX-like_BBD"/>
</dbReference>
<dbReference type="SUPFAM" id="SSF53098">
    <property type="entry name" value="Ribonuclease H-like"/>
    <property type="match status" value="1"/>
</dbReference>
<dbReference type="InterPro" id="IPR036397">
    <property type="entry name" value="RNaseH_sf"/>
</dbReference>
<dbReference type="InterPro" id="IPR039537">
    <property type="entry name" value="Retrotran_Ty1/copia-like"/>
</dbReference>
<keyword evidence="2" id="KW-0479">Metal-binding</keyword>
<keyword evidence="1" id="KW-0645">Protease</keyword>
<accession>A0A2N9J593</accession>
<dbReference type="PANTHER" id="PTHR42648:SF26">
    <property type="entry name" value="INTEGRASE CATALYTIC DOMAIN-CONTAINING PROTEIN"/>
    <property type="match status" value="1"/>
</dbReference>
<dbReference type="GO" id="GO:0015074">
    <property type="term" value="P:DNA integration"/>
    <property type="evidence" value="ECO:0007669"/>
    <property type="project" value="InterPro"/>
</dbReference>
<name>A0A2N9J593_FAGSY</name>
<keyword evidence="4" id="KW-0378">Hydrolase</keyword>
<evidence type="ECO:0000256" key="3">
    <source>
        <dbReference type="ARBA" id="ARBA00022750"/>
    </source>
</evidence>
<evidence type="ECO:0000313" key="8">
    <source>
        <dbReference type="EMBL" id="SPD32352.1"/>
    </source>
</evidence>
<evidence type="ECO:0000256" key="1">
    <source>
        <dbReference type="ARBA" id="ARBA00022670"/>
    </source>
</evidence>
<proteinExistence type="predicted"/>
<keyword evidence="3" id="KW-0064">Aspartyl protease</keyword>
<organism evidence="8">
    <name type="scientific">Fagus sylvatica</name>
    <name type="common">Beechnut</name>
    <dbReference type="NCBI Taxonomy" id="28930"/>
    <lineage>
        <taxon>Eukaryota</taxon>
        <taxon>Viridiplantae</taxon>
        <taxon>Streptophyta</taxon>
        <taxon>Embryophyta</taxon>
        <taxon>Tracheophyta</taxon>
        <taxon>Spermatophyta</taxon>
        <taxon>Magnoliopsida</taxon>
        <taxon>eudicotyledons</taxon>
        <taxon>Gunneridae</taxon>
        <taxon>Pentapetalae</taxon>
        <taxon>rosids</taxon>
        <taxon>fabids</taxon>
        <taxon>Fagales</taxon>
        <taxon>Fagaceae</taxon>
        <taxon>Fagus</taxon>
    </lineage>
</organism>
<feature type="region of interest" description="Disordered" evidence="5">
    <location>
        <begin position="160"/>
        <end position="198"/>
    </location>
</feature>
<feature type="domain" description="Integrase catalytic" evidence="7">
    <location>
        <begin position="436"/>
        <end position="602"/>
    </location>
</feature>
<dbReference type="InterPro" id="IPR025724">
    <property type="entry name" value="GAG-pre-integrase_dom"/>
</dbReference>
<dbReference type="GO" id="GO:0003676">
    <property type="term" value="F:nucleic acid binding"/>
    <property type="evidence" value="ECO:0007669"/>
    <property type="project" value="InterPro"/>
</dbReference>
<feature type="chain" id="PRO_5014705647" description="Integrase catalytic domain-containing protein" evidence="6">
    <location>
        <begin position="21"/>
        <end position="1224"/>
    </location>
</feature>
<sequence>MTAQCLILTWLLGLAQIAWSKRGSLPPFQKKLLGLLLALPLHWMFGRPSQMLIHKDSQAREFELLLKLQEKKKDSITLTDFIRNFKLTCDQLNAIGKSVPDQKKVFWLLNGLGPRYESFSNAMLKPPVPSYNDLIPLLHSHELRNRSLLADQVNPAMAFVGQRSNSNNKGSQSSFNSRGRGFHQAGSHPPSTPRNFQRMPHQKFEPLYPTEFPVSMPHPKIRTTPVHLLHQDDQVPQALAALHINSPTAGEWLPDTGATAHITDDPGILSDLKPYVGSDSIMVGNGHQLPITHTGNAHIFPTDSSLSLNNVLVVPDIKKNLLSVSQLTCDYPCYFLFDNHGFVIKDLRTHQVLASGSKEDGLYVLQHAPVKVFFSNRFRVVDSDTWHGRLGHPQPRILQFLTHNKFISVNKKSSSFCQSCALSKSCKLPFFPSANKAIVPLAKIHCDLWGPAPVLSNQDFRYYAIFVDDFSRFTWLYPLKKKSDFYRVFFTFQAMVEKQFQHEIKVFHSDSGGEFTKQEFIDHLLRNGIVHLFSCPGTSEQNSIAERKHRHVVELGLAMMLNASIPKCFWVEAFLTATFLINRLPSPSLAMTSPYFFLHKKQPTYDFLRTFGCQCFPYLRPYAKDKLEPRSLPCIFLGYSDKHKGYRCLHISTGRIYISRHVVFDEKFFPFASAASTKSDSASNLLAEWVPSKLQITSPPTPTTPIPSPPPSHTLDKEFARLFSSEHPLPVSPTHTTSSPLQMTPLAIPPSNENPPPPQLQASTHSMTTRSRVGIVKPNPKYALSVITPSTPPEPKSVKVALRDPSWHAAMKDEMHALHHNNTWTLVPRQPGMNVIGCRWIFKTKLHSDGSLDRLKARLVAKGYNQREGVDFLETFSPVIRPATIRTVLTLATVKGWSLRQLDVKNAFLHGYLDTAVFMDQPPGFADSTLPHHVCKLQRALYGLKQAPRAWFDRFSTFLIDYGFLCSSADSSLFVFNTGFSVSSGGIFLSQSKYMSDLLHHTTMLDCKPVATPMASKQPCVADPDSPYKDVTEYRQIVGTLSLGVRILRESSLDLYAFSDADWAGCPTTRCSTTGFCTFLGSNCISWSAKKQPTVSRSSTEAEYRAMASTAAELTWISFILRDIGVSQAQPPVLFCDNLSALHMSVNPVLHARTKHIAIDYHFVREKVALGSLLTRFVPSSLQIADLFTKPLSRAVFDGLKTKLGLWDTPTPSLKGDKEADKSN</sequence>
<evidence type="ECO:0000256" key="6">
    <source>
        <dbReference type="SAM" id="SignalP"/>
    </source>
</evidence>
<dbReference type="CDD" id="cd09272">
    <property type="entry name" value="RNase_HI_RT_Ty1"/>
    <property type="match status" value="1"/>
</dbReference>
<dbReference type="GO" id="GO:0004190">
    <property type="term" value="F:aspartic-type endopeptidase activity"/>
    <property type="evidence" value="ECO:0007669"/>
    <property type="project" value="UniProtKB-KW"/>
</dbReference>
<dbReference type="Pfam" id="PF00665">
    <property type="entry name" value="rve"/>
    <property type="match status" value="1"/>
</dbReference>
<dbReference type="GO" id="GO:0046872">
    <property type="term" value="F:metal ion binding"/>
    <property type="evidence" value="ECO:0007669"/>
    <property type="project" value="UniProtKB-KW"/>
</dbReference>
<evidence type="ECO:0000256" key="2">
    <source>
        <dbReference type="ARBA" id="ARBA00022723"/>
    </source>
</evidence>
<protein>
    <recommendedName>
        <fullName evidence="7">Integrase catalytic domain-containing protein</fullName>
    </recommendedName>
</protein>
<feature type="signal peptide" evidence="6">
    <location>
        <begin position="1"/>
        <end position="20"/>
    </location>
</feature>
<dbReference type="InterPro" id="IPR057670">
    <property type="entry name" value="SH3_retrovirus"/>
</dbReference>
<dbReference type="InterPro" id="IPR043502">
    <property type="entry name" value="DNA/RNA_pol_sf"/>
</dbReference>
<feature type="compositionally biased region" description="Polar residues" evidence="5">
    <location>
        <begin position="162"/>
        <end position="177"/>
    </location>
</feature>
<dbReference type="InterPro" id="IPR012337">
    <property type="entry name" value="RNaseH-like_sf"/>
</dbReference>
<reference evidence="8" key="1">
    <citation type="submission" date="2018-02" db="EMBL/GenBank/DDBJ databases">
        <authorList>
            <person name="Cohen D.B."/>
            <person name="Kent A.D."/>
        </authorList>
    </citation>
    <scope>NUCLEOTIDE SEQUENCE</scope>
</reference>
<evidence type="ECO:0000256" key="5">
    <source>
        <dbReference type="SAM" id="MobiDB-lite"/>
    </source>
</evidence>
<gene>
    <name evidence="8" type="ORF">FSB_LOCUS60234</name>
</gene>
<dbReference type="Pfam" id="PF22936">
    <property type="entry name" value="Pol_BBD"/>
    <property type="match status" value="1"/>
</dbReference>
<keyword evidence="6" id="KW-0732">Signal</keyword>
<dbReference type="Pfam" id="PF07727">
    <property type="entry name" value="RVT_2"/>
    <property type="match status" value="1"/>
</dbReference>
<dbReference type="Pfam" id="PF13976">
    <property type="entry name" value="gag_pre-integrs"/>
    <property type="match status" value="1"/>
</dbReference>
<dbReference type="InterPro" id="IPR001584">
    <property type="entry name" value="Integrase_cat-core"/>
</dbReference>
<dbReference type="SUPFAM" id="SSF56672">
    <property type="entry name" value="DNA/RNA polymerases"/>
    <property type="match status" value="1"/>
</dbReference>
<evidence type="ECO:0000256" key="4">
    <source>
        <dbReference type="ARBA" id="ARBA00022801"/>
    </source>
</evidence>
<dbReference type="PANTHER" id="PTHR42648">
    <property type="entry name" value="TRANSPOSASE, PUTATIVE-RELATED"/>
    <property type="match status" value="1"/>
</dbReference>
<dbReference type="AlphaFoldDB" id="A0A2N9J593"/>
<dbReference type="Pfam" id="PF25597">
    <property type="entry name" value="SH3_retrovirus"/>
    <property type="match status" value="1"/>
</dbReference>